<dbReference type="EMBL" id="BSXT01002779">
    <property type="protein sequence ID" value="GMF50839.1"/>
    <property type="molecule type" value="Genomic_DNA"/>
</dbReference>
<sequence>MSQVGTESADSDSKSGSDEMDVFIDAMSSDSIEFSSSDDDSGTGNNGSSDYSDGSDYSEMGYASDDSDLGLTDSFSTSGSIDCTDISVGNDATYCLRDQVCSGEGDAPTGYACPLKDDVAVTDCHDGMRSFLNGECVAPRDSICQKAGGGSWGCVWEDELASNEDVETTSFSGDTSTASSTETSAEIDECKNIRVGGDATFCIKGAVCSGNGDSPAGNRCPAVGDVAVGDCHDYFASYTSSSGKCVAASDAACVRASSGTWGCVWSGNDNAASNTIGTSDGNATEASTGTSPVVTGIAIAAAIGTVIAGIAIAWSRHKRRNQHRRPTEERTGFPLTPLGSARGSFHRV</sequence>
<evidence type="ECO:0000313" key="3">
    <source>
        <dbReference type="EMBL" id="GMF50839.1"/>
    </source>
</evidence>
<evidence type="ECO:0000313" key="4">
    <source>
        <dbReference type="Proteomes" id="UP001165121"/>
    </source>
</evidence>
<feature type="region of interest" description="Disordered" evidence="1">
    <location>
        <begin position="1"/>
        <end position="63"/>
    </location>
</feature>
<evidence type="ECO:0000256" key="1">
    <source>
        <dbReference type="SAM" id="MobiDB-lite"/>
    </source>
</evidence>
<gene>
    <name evidence="3" type="ORF">Pfra01_002037600</name>
</gene>
<feature type="compositionally biased region" description="Low complexity" evidence="1">
    <location>
        <begin position="42"/>
        <end position="58"/>
    </location>
</feature>
<dbReference type="AlphaFoldDB" id="A0A9W6Y1R3"/>
<reference evidence="3" key="1">
    <citation type="submission" date="2023-04" db="EMBL/GenBank/DDBJ databases">
        <title>Phytophthora fragariaefolia NBRC 109709.</title>
        <authorList>
            <person name="Ichikawa N."/>
            <person name="Sato H."/>
            <person name="Tonouchi N."/>
        </authorList>
    </citation>
    <scope>NUCLEOTIDE SEQUENCE</scope>
    <source>
        <strain evidence="3">NBRC 109709</strain>
    </source>
</reference>
<feature type="region of interest" description="Disordered" evidence="1">
    <location>
        <begin position="317"/>
        <end position="348"/>
    </location>
</feature>
<keyword evidence="2" id="KW-1133">Transmembrane helix</keyword>
<feature type="transmembrane region" description="Helical" evidence="2">
    <location>
        <begin position="293"/>
        <end position="315"/>
    </location>
</feature>
<keyword evidence="2" id="KW-0472">Membrane</keyword>
<name>A0A9W6Y1R3_9STRA</name>
<proteinExistence type="predicted"/>
<keyword evidence="4" id="KW-1185">Reference proteome</keyword>
<dbReference type="Proteomes" id="UP001165121">
    <property type="component" value="Unassembled WGS sequence"/>
</dbReference>
<dbReference type="OrthoDB" id="116112at2759"/>
<accession>A0A9W6Y1R3</accession>
<comment type="caution">
    <text evidence="3">The sequence shown here is derived from an EMBL/GenBank/DDBJ whole genome shotgun (WGS) entry which is preliminary data.</text>
</comment>
<evidence type="ECO:0000256" key="2">
    <source>
        <dbReference type="SAM" id="Phobius"/>
    </source>
</evidence>
<protein>
    <submittedName>
        <fullName evidence="3">Unnamed protein product</fullName>
    </submittedName>
</protein>
<organism evidence="3 4">
    <name type="scientific">Phytophthora fragariaefolia</name>
    <dbReference type="NCBI Taxonomy" id="1490495"/>
    <lineage>
        <taxon>Eukaryota</taxon>
        <taxon>Sar</taxon>
        <taxon>Stramenopiles</taxon>
        <taxon>Oomycota</taxon>
        <taxon>Peronosporomycetes</taxon>
        <taxon>Peronosporales</taxon>
        <taxon>Peronosporaceae</taxon>
        <taxon>Phytophthora</taxon>
    </lineage>
</organism>
<keyword evidence="2" id="KW-0812">Transmembrane</keyword>